<feature type="compositionally biased region" description="Polar residues" evidence="1">
    <location>
        <begin position="8"/>
        <end position="21"/>
    </location>
</feature>
<evidence type="ECO:0000313" key="3">
    <source>
        <dbReference type="Proteomes" id="UP001159428"/>
    </source>
</evidence>
<protein>
    <submittedName>
        <fullName evidence="2">Uncharacterized protein</fullName>
    </submittedName>
</protein>
<dbReference type="Proteomes" id="UP001159428">
    <property type="component" value="Unassembled WGS sequence"/>
</dbReference>
<accession>A0AAU9WW92</accession>
<gene>
    <name evidence="2" type="ORF">PMEA_00012571</name>
</gene>
<evidence type="ECO:0000313" key="2">
    <source>
        <dbReference type="EMBL" id="CAH3127467.1"/>
    </source>
</evidence>
<proteinExistence type="predicted"/>
<organism evidence="2 3">
    <name type="scientific">Pocillopora meandrina</name>
    <dbReference type="NCBI Taxonomy" id="46732"/>
    <lineage>
        <taxon>Eukaryota</taxon>
        <taxon>Metazoa</taxon>
        <taxon>Cnidaria</taxon>
        <taxon>Anthozoa</taxon>
        <taxon>Hexacorallia</taxon>
        <taxon>Scleractinia</taxon>
        <taxon>Astrocoeniina</taxon>
        <taxon>Pocilloporidae</taxon>
        <taxon>Pocillopora</taxon>
    </lineage>
</organism>
<name>A0AAU9WW92_9CNID</name>
<keyword evidence="3" id="KW-1185">Reference proteome</keyword>
<feature type="region of interest" description="Disordered" evidence="1">
    <location>
        <begin position="1"/>
        <end position="21"/>
    </location>
</feature>
<dbReference type="EMBL" id="CALNXJ010000022">
    <property type="protein sequence ID" value="CAH3127467.1"/>
    <property type="molecule type" value="Genomic_DNA"/>
</dbReference>
<evidence type="ECO:0000256" key="1">
    <source>
        <dbReference type="SAM" id="MobiDB-lite"/>
    </source>
</evidence>
<dbReference type="AlphaFoldDB" id="A0AAU9WW92"/>
<reference evidence="2 3" key="1">
    <citation type="submission" date="2022-05" db="EMBL/GenBank/DDBJ databases">
        <authorList>
            <consortium name="Genoscope - CEA"/>
            <person name="William W."/>
        </authorList>
    </citation>
    <scope>NUCLEOTIDE SEQUENCE [LARGE SCALE GENOMIC DNA]</scope>
</reference>
<sequence length="63" mass="7253">MGGLHPSWQHNQPAPSRSNENCAQMISGSFSKLYWNNGWQDTGCDRLTADPSFIWERRTKINE</sequence>
<comment type="caution">
    <text evidence="2">The sequence shown here is derived from an EMBL/GenBank/DDBJ whole genome shotgun (WGS) entry which is preliminary data.</text>
</comment>